<evidence type="ECO:0000313" key="2">
    <source>
        <dbReference type="EMBL" id="KKU22429.1"/>
    </source>
</evidence>
<dbReference type="EMBL" id="LCLS01000002">
    <property type="protein sequence ID" value="KKU22429.1"/>
    <property type="molecule type" value="Genomic_DNA"/>
</dbReference>
<feature type="transmembrane region" description="Helical" evidence="1">
    <location>
        <begin position="21"/>
        <end position="42"/>
    </location>
</feature>
<keyword evidence="1" id="KW-1133">Transmembrane helix</keyword>
<organism evidence="2 3">
    <name type="scientific">Candidatus Nomurabacteria bacterium GW2011_GWA1_46_11</name>
    <dbReference type="NCBI Taxonomy" id="1618732"/>
    <lineage>
        <taxon>Bacteria</taxon>
        <taxon>Candidatus Nomuraibacteriota</taxon>
    </lineage>
</organism>
<dbReference type="Pfam" id="PF07963">
    <property type="entry name" value="N_methyl"/>
    <property type="match status" value="1"/>
</dbReference>
<evidence type="ECO:0000256" key="1">
    <source>
        <dbReference type="SAM" id="Phobius"/>
    </source>
</evidence>
<gene>
    <name evidence="2" type="ORF">UX31_C0002G0002</name>
</gene>
<keyword evidence="1" id="KW-0472">Membrane</keyword>
<protein>
    <recommendedName>
        <fullName evidence="4">Type IV pilus modification protein PilV</fullName>
    </recommendedName>
</protein>
<proteinExistence type="predicted"/>
<name>A0A0G1NP33_9BACT</name>
<sequence>MRIIFLKNKNKLTAVHSGFTLVETLVAISIFSLSILGLISVLSQGIADINYAKQRMVGEYLAQEGIEYVRNIRDTYTLYHPQSGQDGWDDFKAKLAPCVGVTCGVDPLLPGSDAGSVFQCPPENCDLFLNNGAYNISIYGGANTGFRRRMQVVETTADEMEVYVSVNWAQGSGNKEVKFYETLFNWMQ</sequence>
<dbReference type="NCBIfam" id="TIGR02532">
    <property type="entry name" value="IV_pilin_GFxxxE"/>
    <property type="match status" value="1"/>
</dbReference>
<dbReference type="InterPro" id="IPR012902">
    <property type="entry name" value="N_methyl_site"/>
</dbReference>
<evidence type="ECO:0008006" key="4">
    <source>
        <dbReference type="Google" id="ProtNLM"/>
    </source>
</evidence>
<dbReference type="AlphaFoldDB" id="A0A0G1NP33"/>
<dbReference type="Proteomes" id="UP000034107">
    <property type="component" value="Unassembled WGS sequence"/>
</dbReference>
<dbReference type="PROSITE" id="PS00409">
    <property type="entry name" value="PROKAR_NTER_METHYL"/>
    <property type="match status" value="1"/>
</dbReference>
<accession>A0A0G1NP33</accession>
<comment type="caution">
    <text evidence="2">The sequence shown here is derived from an EMBL/GenBank/DDBJ whole genome shotgun (WGS) entry which is preliminary data.</text>
</comment>
<reference evidence="2 3" key="1">
    <citation type="journal article" date="2015" name="Nature">
        <title>rRNA introns, odd ribosomes, and small enigmatic genomes across a large radiation of phyla.</title>
        <authorList>
            <person name="Brown C.T."/>
            <person name="Hug L.A."/>
            <person name="Thomas B.C."/>
            <person name="Sharon I."/>
            <person name="Castelle C.J."/>
            <person name="Singh A."/>
            <person name="Wilkins M.J."/>
            <person name="Williams K.H."/>
            <person name="Banfield J.F."/>
        </authorList>
    </citation>
    <scope>NUCLEOTIDE SEQUENCE [LARGE SCALE GENOMIC DNA]</scope>
</reference>
<evidence type="ECO:0000313" key="3">
    <source>
        <dbReference type="Proteomes" id="UP000034107"/>
    </source>
</evidence>
<keyword evidence="1" id="KW-0812">Transmembrane</keyword>